<dbReference type="Gene3D" id="3.40.630.30">
    <property type="match status" value="1"/>
</dbReference>
<reference evidence="4 5" key="1">
    <citation type="submission" date="2020-08" db="EMBL/GenBank/DDBJ databases">
        <title>Sequencing the genomes of 1000 actinobacteria strains.</title>
        <authorList>
            <person name="Klenk H.-P."/>
        </authorList>
    </citation>
    <scope>NUCLEOTIDE SEQUENCE [LARGE SCALE GENOMIC DNA]</scope>
    <source>
        <strain evidence="4 5">DSM 46659</strain>
    </source>
</reference>
<evidence type="ECO:0000256" key="1">
    <source>
        <dbReference type="ARBA" id="ARBA00022679"/>
    </source>
</evidence>
<comment type="caution">
    <text evidence="4">The sequence shown here is derived from an EMBL/GenBank/DDBJ whole genome shotgun (WGS) entry which is preliminary data.</text>
</comment>
<evidence type="ECO:0000259" key="3">
    <source>
        <dbReference type="PROSITE" id="PS51186"/>
    </source>
</evidence>
<dbReference type="GO" id="GO:0016747">
    <property type="term" value="F:acyltransferase activity, transferring groups other than amino-acyl groups"/>
    <property type="evidence" value="ECO:0007669"/>
    <property type="project" value="InterPro"/>
</dbReference>
<dbReference type="Proteomes" id="UP000546642">
    <property type="component" value="Unassembled WGS sequence"/>
</dbReference>
<dbReference type="PROSITE" id="PS51186">
    <property type="entry name" value="GNAT"/>
    <property type="match status" value="1"/>
</dbReference>
<dbReference type="InterPro" id="IPR050832">
    <property type="entry name" value="Bact_Acetyltransf"/>
</dbReference>
<evidence type="ECO:0000256" key="2">
    <source>
        <dbReference type="ARBA" id="ARBA00023315"/>
    </source>
</evidence>
<dbReference type="SUPFAM" id="SSF55729">
    <property type="entry name" value="Acyl-CoA N-acyltransferases (Nat)"/>
    <property type="match status" value="1"/>
</dbReference>
<protein>
    <submittedName>
        <fullName evidence="4">GNAT superfamily N-acetyltransferase</fullName>
    </submittedName>
</protein>
<dbReference type="AlphaFoldDB" id="A0A7W9YJ68"/>
<dbReference type="CDD" id="cd04301">
    <property type="entry name" value="NAT_SF"/>
    <property type="match status" value="1"/>
</dbReference>
<organism evidence="4 5">
    <name type="scientific">Nocardiopsis mwathae</name>
    <dbReference type="NCBI Taxonomy" id="1472723"/>
    <lineage>
        <taxon>Bacteria</taxon>
        <taxon>Bacillati</taxon>
        <taxon>Actinomycetota</taxon>
        <taxon>Actinomycetes</taxon>
        <taxon>Streptosporangiales</taxon>
        <taxon>Nocardiopsidaceae</taxon>
        <taxon>Nocardiopsis</taxon>
    </lineage>
</organism>
<evidence type="ECO:0000313" key="5">
    <source>
        <dbReference type="Proteomes" id="UP000546642"/>
    </source>
</evidence>
<dbReference type="EMBL" id="JACHDS010000001">
    <property type="protein sequence ID" value="MBB6172516.1"/>
    <property type="molecule type" value="Genomic_DNA"/>
</dbReference>
<proteinExistence type="predicted"/>
<accession>A0A7W9YJ68</accession>
<name>A0A7W9YJ68_9ACTN</name>
<sequence>MQTDTELWDLAAPAFVHALPALMDIYAAAMDPPRDQLAGRQVIMEQHSRHPGFRSVTAVEAGGDAVGFAYGFHGRRGQWWHDVVTQALRVRDPAAERRWFRDSFEIAEVHVRPERQGRGIGRRLLYRLTAARTERTAVLSTHAGATVARGLYTSCGFVDVLSDFRFPGSPQQPFAIMAARLPLRVPGSARFRGRSRVWRWTG</sequence>
<keyword evidence="2" id="KW-0012">Acyltransferase</keyword>
<gene>
    <name evidence="4" type="ORF">HNR23_002576</name>
</gene>
<dbReference type="InterPro" id="IPR016181">
    <property type="entry name" value="Acyl_CoA_acyltransferase"/>
</dbReference>
<keyword evidence="1 4" id="KW-0808">Transferase</keyword>
<evidence type="ECO:0000313" key="4">
    <source>
        <dbReference type="EMBL" id="MBB6172516.1"/>
    </source>
</evidence>
<dbReference type="RefSeq" id="WP_184075806.1">
    <property type="nucleotide sequence ID" value="NZ_JACHDS010000001.1"/>
</dbReference>
<keyword evidence="5" id="KW-1185">Reference proteome</keyword>
<feature type="domain" description="N-acetyltransferase" evidence="3">
    <location>
        <begin position="5"/>
        <end position="182"/>
    </location>
</feature>
<dbReference type="PANTHER" id="PTHR43877">
    <property type="entry name" value="AMINOALKYLPHOSPHONATE N-ACETYLTRANSFERASE-RELATED-RELATED"/>
    <property type="match status" value="1"/>
</dbReference>
<dbReference type="Pfam" id="PF00583">
    <property type="entry name" value="Acetyltransf_1"/>
    <property type="match status" value="1"/>
</dbReference>
<dbReference type="InterPro" id="IPR000182">
    <property type="entry name" value="GNAT_dom"/>
</dbReference>